<accession>A0A1I0TD48</accession>
<organism evidence="2 3">
    <name type="scientific">Rhodococcoides kroppenstedtii</name>
    <dbReference type="NCBI Taxonomy" id="293050"/>
    <lineage>
        <taxon>Bacteria</taxon>
        <taxon>Bacillati</taxon>
        <taxon>Actinomycetota</taxon>
        <taxon>Actinomycetes</taxon>
        <taxon>Mycobacteriales</taxon>
        <taxon>Nocardiaceae</taxon>
        <taxon>Rhodococcoides</taxon>
    </lineage>
</organism>
<dbReference type="EMBL" id="FOJN01000005">
    <property type="protein sequence ID" value="SFA49681.1"/>
    <property type="molecule type" value="Genomic_DNA"/>
</dbReference>
<protein>
    <submittedName>
        <fullName evidence="2">Uncharacterized protein</fullName>
    </submittedName>
</protein>
<dbReference type="AlphaFoldDB" id="A0A1I0TD48"/>
<keyword evidence="1" id="KW-0472">Membrane</keyword>
<feature type="transmembrane region" description="Helical" evidence="1">
    <location>
        <begin position="30"/>
        <end position="46"/>
    </location>
</feature>
<reference evidence="2 3" key="1">
    <citation type="submission" date="2016-10" db="EMBL/GenBank/DDBJ databases">
        <authorList>
            <person name="de Groot N.N."/>
        </authorList>
    </citation>
    <scope>NUCLEOTIDE SEQUENCE [LARGE SCALE GENOMIC DNA]</scope>
    <source>
        <strain evidence="2 3">DSM 44908</strain>
    </source>
</reference>
<evidence type="ECO:0000256" key="1">
    <source>
        <dbReference type="SAM" id="Phobius"/>
    </source>
</evidence>
<evidence type="ECO:0000313" key="3">
    <source>
        <dbReference type="Proteomes" id="UP000182054"/>
    </source>
</evidence>
<gene>
    <name evidence="2" type="ORF">SAMN05444374_105256</name>
</gene>
<evidence type="ECO:0000313" key="2">
    <source>
        <dbReference type="EMBL" id="SFA49681.1"/>
    </source>
</evidence>
<sequence length="61" mass="6715">MFWKILAAIVLVWLAVVILGAVLKALFPLLALAVVGAGLYFLYRSMTGEKDRTDKTVDSVF</sequence>
<dbReference type="GeneID" id="85485705"/>
<name>A0A1I0TD48_9NOCA</name>
<proteinExistence type="predicted"/>
<keyword evidence="1" id="KW-0812">Transmembrane</keyword>
<keyword evidence="1" id="KW-1133">Transmembrane helix</keyword>
<dbReference type="RefSeq" id="WP_068365451.1">
    <property type="nucleotide sequence ID" value="NZ_FOJN01000005.1"/>
</dbReference>
<dbReference type="Proteomes" id="UP000182054">
    <property type="component" value="Unassembled WGS sequence"/>
</dbReference>